<name>A0A1B6KPB2_9HEMI</name>
<dbReference type="GO" id="GO:0005634">
    <property type="term" value="C:nucleus"/>
    <property type="evidence" value="ECO:0007669"/>
    <property type="project" value="TreeGrafter"/>
</dbReference>
<dbReference type="GO" id="GO:0071567">
    <property type="term" value="F:deUFMylase activity"/>
    <property type="evidence" value="ECO:0007669"/>
    <property type="project" value="TreeGrafter"/>
</dbReference>
<organism evidence="4">
    <name type="scientific">Graphocephala atropunctata</name>
    <dbReference type="NCBI Taxonomy" id="36148"/>
    <lineage>
        <taxon>Eukaryota</taxon>
        <taxon>Metazoa</taxon>
        <taxon>Ecdysozoa</taxon>
        <taxon>Arthropoda</taxon>
        <taxon>Hexapoda</taxon>
        <taxon>Insecta</taxon>
        <taxon>Pterygota</taxon>
        <taxon>Neoptera</taxon>
        <taxon>Paraneoptera</taxon>
        <taxon>Hemiptera</taxon>
        <taxon>Auchenorrhyncha</taxon>
        <taxon>Membracoidea</taxon>
        <taxon>Cicadellidae</taxon>
        <taxon>Cicadellinae</taxon>
        <taxon>Cicadellini</taxon>
        <taxon>Graphocephala</taxon>
    </lineage>
</organism>
<evidence type="ECO:0000259" key="3">
    <source>
        <dbReference type="Pfam" id="PF07910"/>
    </source>
</evidence>
<sequence>MLGVSCRILTVSSGVELVDLAPELARHFSTNGTPVMIGGGVLAHTIVGVAHNRESGEVRYLVLDPHYTGPDNLQTIHSKGWVGWKKPDFWAKTAFYNLCLPLRPLSF</sequence>
<protein>
    <recommendedName>
        <fullName evidence="3">UFSP1/2/DUB catalytic domain-containing protein</fullName>
    </recommendedName>
</protein>
<dbReference type="AlphaFoldDB" id="A0A1B6KPB2"/>
<comment type="similarity">
    <text evidence="1">Belongs to the peptidase C78 family.</text>
</comment>
<dbReference type="GO" id="GO:0005783">
    <property type="term" value="C:endoplasmic reticulum"/>
    <property type="evidence" value="ECO:0007669"/>
    <property type="project" value="TreeGrafter"/>
</dbReference>
<dbReference type="PANTHER" id="PTHR48153">
    <property type="entry name" value="UFM1-SPECIFIC PROTEASE 2"/>
    <property type="match status" value="1"/>
</dbReference>
<dbReference type="Gene3D" id="3.90.70.130">
    <property type="match status" value="1"/>
</dbReference>
<dbReference type="Pfam" id="PF07910">
    <property type="entry name" value="Peptidase_C78"/>
    <property type="match status" value="1"/>
</dbReference>
<gene>
    <name evidence="4" type="ORF">g.19498</name>
</gene>
<proteinExistence type="inferred from homology"/>
<dbReference type="EMBL" id="GEBQ01026702">
    <property type="protein sequence ID" value="JAT13275.1"/>
    <property type="molecule type" value="Transcribed_RNA"/>
</dbReference>
<evidence type="ECO:0000313" key="4">
    <source>
        <dbReference type="EMBL" id="JAT13275.1"/>
    </source>
</evidence>
<reference evidence="4" key="1">
    <citation type="submission" date="2015-11" db="EMBL/GenBank/DDBJ databases">
        <title>De novo transcriptome assembly of four potential Pierce s Disease insect vectors from Arizona vineyards.</title>
        <authorList>
            <person name="Tassone E.E."/>
        </authorList>
    </citation>
    <scope>NUCLEOTIDE SEQUENCE</scope>
</reference>
<dbReference type="PANTHER" id="PTHR48153:SF2">
    <property type="entry name" value="UFM1-SPECIFIC PROTEASE 2"/>
    <property type="match status" value="1"/>
</dbReference>
<evidence type="ECO:0000256" key="2">
    <source>
        <dbReference type="ARBA" id="ARBA00022801"/>
    </source>
</evidence>
<evidence type="ECO:0000256" key="1">
    <source>
        <dbReference type="ARBA" id="ARBA00008552"/>
    </source>
</evidence>
<dbReference type="InterPro" id="IPR012462">
    <property type="entry name" value="UFSP1/2_DUB_cat"/>
</dbReference>
<dbReference type="GO" id="GO:0006508">
    <property type="term" value="P:proteolysis"/>
    <property type="evidence" value="ECO:0007669"/>
    <property type="project" value="TreeGrafter"/>
</dbReference>
<keyword evidence="2" id="KW-0378">Hydrolase</keyword>
<accession>A0A1B6KPB2</accession>
<feature type="domain" description="UFSP1/2/DUB catalytic" evidence="3">
    <location>
        <begin position="2"/>
        <end position="99"/>
    </location>
</feature>